<gene>
    <name evidence="10" type="ORF">IW261DRAFT_1491220</name>
</gene>
<keyword evidence="6" id="KW-0804">Transcription</keyword>
<keyword evidence="5" id="KW-0238">DNA-binding</keyword>
<keyword evidence="2" id="KW-0479">Metal-binding</keyword>
<dbReference type="PANTHER" id="PTHR31845">
    <property type="entry name" value="FINGER DOMAIN PROTEIN, PUTATIVE-RELATED"/>
    <property type="match status" value="1"/>
</dbReference>
<dbReference type="Gene3D" id="4.10.240.10">
    <property type="entry name" value="Zn(2)-C6 fungal-type DNA-binding domain"/>
    <property type="match status" value="1"/>
</dbReference>
<feature type="transmembrane region" description="Helical" evidence="8">
    <location>
        <begin position="422"/>
        <end position="446"/>
    </location>
</feature>
<dbReference type="EMBL" id="JAUEPR010000020">
    <property type="protein sequence ID" value="KAK0476436.1"/>
    <property type="molecule type" value="Genomic_DNA"/>
</dbReference>
<keyword evidence="8" id="KW-0812">Transmembrane</keyword>
<keyword evidence="8" id="KW-0472">Membrane</keyword>
<dbReference type="PANTHER" id="PTHR31845:SF34">
    <property type="entry name" value="TRANSCRIPTIONAL ACTIVATOR OF PROTEASES PRTT"/>
    <property type="match status" value="1"/>
</dbReference>
<evidence type="ECO:0000256" key="5">
    <source>
        <dbReference type="ARBA" id="ARBA00023125"/>
    </source>
</evidence>
<reference evidence="10" key="1">
    <citation type="submission" date="2023-06" db="EMBL/GenBank/DDBJ databases">
        <authorList>
            <consortium name="Lawrence Berkeley National Laboratory"/>
            <person name="Ahrendt S."/>
            <person name="Sahu N."/>
            <person name="Indic B."/>
            <person name="Wong-Bajracharya J."/>
            <person name="Merenyi Z."/>
            <person name="Ke H.-M."/>
            <person name="Monk M."/>
            <person name="Kocsube S."/>
            <person name="Drula E."/>
            <person name="Lipzen A."/>
            <person name="Balint B."/>
            <person name="Henrissat B."/>
            <person name="Andreopoulos B."/>
            <person name="Martin F.M."/>
            <person name="Harder C.B."/>
            <person name="Rigling D."/>
            <person name="Ford K.L."/>
            <person name="Foster G.D."/>
            <person name="Pangilinan J."/>
            <person name="Papanicolaou A."/>
            <person name="Barry K."/>
            <person name="LaButti K."/>
            <person name="Viragh M."/>
            <person name="Koriabine M."/>
            <person name="Yan M."/>
            <person name="Riley R."/>
            <person name="Champramary S."/>
            <person name="Plett K.L."/>
            <person name="Tsai I.J."/>
            <person name="Slot J."/>
            <person name="Sipos G."/>
            <person name="Plett J."/>
            <person name="Nagy L.G."/>
            <person name="Grigoriev I.V."/>
        </authorList>
    </citation>
    <scope>NUCLEOTIDE SEQUENCE</scope>
    <source>
        <strain evidence="10">ICMP 16352</strain>
    </source>
</reference>
<organism evidence="10 11">
    <name type="scientific">Armillaria novae-zelandiae</name>
    <dbReference type="NCBI Taxonomy" id="153914"/>
    <lineage>
        <taxon>Eukaryota</taxon>
        <taxon>Fungi</taxon>
        <taxon>Dikarya</taxon>
        <taxon>Basidiomycota</taxon>
        <taxon>Agaricomycotina</taxon>
        <taxon>Agaricomycetes</taxon>
        <taxon>Agaricomycetidae</taxon>
        <taxon>Agaricales</taxon>
        <taxon>Marasmiineae</taxon>
        <taxon>Physalacriaceae</taxon>
        <taxon>Armillaria</taxon>
    </lineage>
</organism>
<dbReference type="CDD" id="cd12148">
    <property type="entry name" value="fungal_TF_MHR"/>
    <property type="match status" value="1"/>
</dbReference>
<dbReference type="SUPFAM" id="SSF57701">
    <property type="entry name" value="Zn2/Cys6 DNA-binding domain"/>
    <property type="match status" value="1"/>
</dbReference>
<dbReference type="GO" id="GO:0005634">
    <property type="term" value="C:nucleus"/>
    <property type="evidence" value="ECO:0007669"/>
    <property type="project" value="UniProtKB-SubCell"/>
</dbReference>
<dbReference type="InterPro" id="IPR051089">
    <property type="entry name" value="prtT"/>
</dbReference>
<name>A0AA39P331_9AGAR</name>
<feature type="domain" description="Zn(2)-C6 fungal-type" evidence="9">
    <location>
        <begin position="22"/>
        <end position="57"/>
    </location>
</feature>
<dbReference type="InterPro" id="IPR036864">
    <property type="entry name" value="Zn2-C6_fun-type_DNA-bd_sf"/>
</dbReference>
<dbReference type="GO" id="GO:0000976">
    <property type="term" value="F:transcription cis-regulatory region binding"/>
    <property type="evidence" value="ECO:0007669"/>
    <property type="project" value="TreeGrafter"/>
</dbReference>
<dbReference type="Proteomes" id="UP001175227">
    <property type="component" value="Unassembled WGS sequence"/>
</dbReference>
<dbReference type="GO" id="GO:0008270">
    <property type="term" value="F:zinc ion binding"/>
    <property type="evidence" value="ECO:0007669"/>
    <property type="project" value="InterPro"/>
</dbReference>
<dbReference type="PROSITE" id="PS50048">
    <property type="entry name" value="ZN2_CY6_FUNGAL_2"/>
    <property type="match status" value="1"/>
</dbReference>
<keyword evidence="3" id="KW-0862">Zinc</keyword>
<evidence type="ECO:0000313" key="11">
    <source>
        <dbReference type="Proteomes" id="UP001175227"/>
    </source>
</evidence>
<protein>
    <recommendedName>
        <fullName evidence="9">Zn(2)-C6 fungal-type domain-containing protein</fullName>
    </recommendedName>
</protein>
<evidence type="ECO:0000256" key="7">
    <source>
        <dbReference type="ARBA" id="ARBA00023242"/>
    </source>
</evidence>
<keyword evidence="4" id="KW-0805">Transcription regulation</keyword>
<keyword evidence="7" id="KW-0539">Nucleus</keyword>
<evidence type="ECO:0000256" key="1">
    <source>
        <dbReference type="ARBA" id="ARBA00004123"/>
    </source>
</evidence>
<evidence type="ECO:0000256" key="6">
    <source>
        <dbReference type="ARBA" id="ARBA00023163"/>
    </source>
</evidence>
<evidence type="ECO:0000259" key="9">
    <source>
        <dbReference type="PROSITE" id="PS50048"/>
    </source>
</evidence>
<evidence type="ECO:0000256" key="4">
    <source>
        <dbReference type="ARBA" id="ARBA00023015"/>
    </source>
</evidence>
<dbReference type="GO" id="GO:0000981">
    <property type="term" value="F:DNA-binding transcription factor activity, RNA polymerase II-specific"/>
    <property type="evidence" value="ECO:0007669"/>
    <property type="project" value="InterPro"/>
</dbReference>
<evidence type="ECO:0000256" key="3">
    <source>
        <dbReference type="ARBA" id="ARBA00022833"/>
    </source>
</evidence>
<dbReference type="InterPro" id="IPR001138">
    <property type="entry name" value="Zn2Cys6_DnaBD"/>
</dbReference>
<proteinExistence type="predicted"/>
<evidence type="ECO:0000256" key="2">
    <source>
        <dbReference type="ARBA" id="ARBA00022723"/>
    </source>
</evidence>
<keyword evidence="8" id="KW-1133">Transmembrane helix</keyword>
<comment type="caution">
    <text evidence="10">The sequence shown here is derived from an EMBL/GenBank/DDBJ whole genome shotgun (WGS) entry which is preliminary data.</text>
</comment>
<feature type="transmembrane region" description="Helical" evidence="8">
    <location>
        <begin position="500"/>
        <end position="519"/>
    </location>
</feature>
<dbReference type="PROSITE" id="PS00463">
    <property type="entry name" value="ZN2_CY6_FUNGAL_1"/>
    <property type="match status" value="1"/>
</dbReference>
<accession>A0AA39P331</accession>
<evidence type="ECO:0000313" key="10">
    <source>
        <dbReference type="EMBL" id="KAK0476436.1"/>
    </source>
</evidence>
<dbReference type="AlphaFoldDB" id="A0AA39P331"/>
<comment type="subcellular location">
    <subcellularLocation>
        <location evidence="1">Nucleus</location>
    </subcellularLocation>
</comment>
<keyword evidence="11" id="KW-1185">Reference proteome</keyword>
<sequence>MMPEGATLRTSQPLRKRSKVQSCDSCRKHKTRCEILDSKRSPVRCHRCSVLKLGCSYEISKKSAPAPESSSSSSDLNTETSSPQVVYALGVDTRQLETAPPPPDADIVSDIGSGGNHPRPVIWSFVRQNLDWSAPILAMQELARQPSQEQPSMPVTVNNQLLANILTQVEIEHLLTLFSLNYSPWLNFHLVQDGPTPFLDLVCCTIASRHLDPSTRSIVAPRLQKLTEDTIARMVFNPEKFESEETIQGLIVLSLWMPICGSATGGSGDGRMLIGMAVTMAMNLRLSEAIATVTSLRDRLSGDFDQAVLEKALNRARLWITLSTTESMLCVGTRRTSLSSRSAFDLTIFPIISPSNASEGRDLRIRLLVEIFDSTEHGLMVQFASRADMETWFNGITNALSAMDRLSRLISPLSVVSNHDQFYYHMLFLLLQCCRLLVLYHAIFLARHVTSRTHRWFLEIQPNGLNIVPVWSKECFSIGEAIMVSILKSDKKLLSTTPDVLFTMMSFAGGLVVGAKLLMMDKNRIEFLGCGDALFEQSIHALGDASVSQDHAAGRCSVLMGAMHASWMGRRRGLEPDKIYLGATSTEPRGANIFLGPEPEGGGLDDQSTNMDMFQDLEFWSTFFGGEMRAEPMACFSQDNSGGMYN</sequence>
<dbReference type="CDD" id="cd00067">
    <property type="entry name" value="GAL4"/>
    <property type="match status" value="1"/>
</dbReference>
<evidence type="ECO:0000256" key="8">
    <source>
        <dbReference type="SAM" id="Phobius"/>
    </source>
</evidence>